<dbReference type="InterPro" id="IPR037238">
    <property type="entry name" value="YbiA-like_sf"/>
</dbReference>
<keyword evidence="3" id="KW-1185">Reference proteome</keyword>
<dbReference type="Proteomes" id="UP001516400">
    <property type="component" value="Unassembled WGS sequence"/>
</dbReference>
<name>A0ABD2MWK2_9CUCU</name>
<protein>
    <recommendedName>
        <fullName evidence="1">NADAR domain-containing protein</fullName>
    </recommendedName>
</protein>
<proteinExistence type="predicted"/>
<reference evidence="2 3" key="1">
    <citation type="journal article" date="2021" name="BMC Biol.">
        <title>Horizontally acquired antibacterial genes associated with adaptive radiation of ladybird beetles.</title>
        <authorList>
            <person name="Li H.S."/>
            <person name="Tang X.F."/>
            <person name="Huang Y.H."/>
            <person name="Xu Z.Y."/>
            <person name="Chen M.L."/>
            <person name="Du X.Y."/>
            <person name="Qiu B.Y."/>
            <person name="Chen P.T."/>
            <person name="Zhang W."/>
            <person name="Slipinski A."/>
            <person name="Escalona H.E."/>
            <person name="Waterhouse R.M."/>
            <person name="Zwick A."/>
            <person name="Pang H."/>
        </authorList>
    </citation>
    <scope>NUCLEOTIDE SEQUENCE [LARGE SCALE GENOMIC DNA]</scope>
    <source>
        <strain evidence="2">SYSU2018</strain>
    </source>
</reference>
<evidence type="ECO:0000313" key="3">
    <source>
        <dbReference type="Proteomes" id="UP001516400"/>
    </source>
</evidence>
<gene>
    <name evidence="2" type="ORF">HHI36_021276</name>
</gene>
<evidence type="ECO:0000313" key="2">
    <source>
        <dbReference type="EMBL" id="KAL3270751.1"/>
    </source>
</evidence>
<dbReference type="SUPFAM" id="SSF143990">
    <property type="entry name" value="YbiA-like"/>
    <property type="match status" value="1"/>
</dbReference>
<evidence type="ECO:0000259" key="1">
    <source>
        <dbReference type="Pfam" id="PF08719"/>
    </source>
</evidence>
<organism evidence="2 3">
    <name type="scientific">Cryptolaemus montrouzieri</name>
    <dbReference type="NCBI Taxonomy" id="559131"/>
    <lineage>
        <taxon>Eukaryota</taxon>
        <taxon>Metazoa</taxon>
        <taxon>Ecdysozoa</taxon>
        <taxon>Arthropoda</taxon>
        <taxon>Hexapoda</taxon>
        <taxon>Insecta</taxon>
        <taxon>Pterygota</taxon>
        <taxon>Neoptera</taxon>
        <taxon>Endopterygota</taxon>
        <taxon>Coleoptera</taxon>
        <taxon>Polyphaga</taxon>
        <taxon>Cucujiformia</taxon>
        <taxon>Coccinelloidea</taxon>
        <taxon>Coccinellidae</taxon>
        <taxon>Scymninae</taxon>
        <taxon>Scymnini</taxon>
        <taxon>Cryptolaemus</taxon>
    </lineage>
</organism>
<comment type="caution">
    <text evidence="2">The sequence shown here is derived from an EMBL/GenBank/DDBJ whole genome shotgun (WGS) entry which is preliminary data.</text>
</comment>
<dbReference type="AlphaFoldDB" id="A0ABD2MWK2"/>
<feature type="domain" description="NADAR" evidence="1">
    <location>
        <begin position="8"/>
        <end position="107"/>
    </location>
</feature>
<dbReference type="Pfam" id="PF08719">
    <property type="entry name" value="NADAR"/>
    <property type="match status" value="1"/>
</dbReference>
<dbReference type="Gene3D" id="1.10.357.40">
    <property type="entry name" value="YbiA-like"/>
    <property type="match status" value="1"/>
</dbReference>
<dbReference type="CDD" id="cd15457">
    <property type="entry name" value="NADAR"/>
    <property type="match status" value="1"/>
</dbReference>
<accession>A0ABD2MWK2</accession>
<dbReference type="EMBL" id="JABFTP020000042">
    <property type="protein sequence ID" value="KAL3270751.1"/>
    <property type="molecule type" value="Genomic_DNA"/>
</dbReference>
<sequence length="130" mass="15060">MAIKGFRDKYKFLSNFYKCEVEYEGITYPTAEHAFQAAKTFNVDERKKILSTKNPVIAKRMGRKVKLRPDWEEVKYEIMTTIVRQKFQNADVKKLLLETGTNILSKKTNGMISFGENVFVIGAKVLERTV</sequence>
<dbReference type="InterPro" id="IPR012816">
    <property type="entry name" value="NADAR"/>
</dbReference>